<feature type="region of interest" description="Disordered" evidence="1">
    <location>
        <begin position="232"/>
        <end position="347"/>
    </location>
</feature>
<accession>A0AAU9KVU4</accession>
<dbReference type="SMART" id="SM00312">
    <property type="entry name" value="PX"/>
    <property type="match status" value="1"/>
</dbReference>
<sequence>MVMQCVLTTTPPRVLHTTIAHVSKPSATGAHTHTQFLVRVSDERSPDFNWIVYRRYSEFRNFKLALGEAIKTRDMCAHCAIMSKRTCFVLFPHRRFFGNLREKTLEERRVGLNAFLDVVAKHARTCRESMTCQTRPLMDKFLMVNDMRYTYLSVDMNEADGDRSSNALGKKSISMSGLTRRSSSMVSRIDRHSNYSDYRDDIVRSCTEEWTHTSDKVETDPKADQSQILNASTTKDTNQMHRQQQSANGLVVKPNRMSNLLSYSNDRRSRTKSWNENTKSCNEKTQPSAARQSLTSEREIPAYKQQPNTSTSRHSDPGLARNELLNFTRGSFSGGGRPLRVEGRPRSRKVHLSSAAKRVKKLEEAEARFSVQAQIRKPKCLPRLAPISEEI</sequence>
<dbReference type="EMBL" id="CAKKTJ010000152">
    <property type="protein sequence ID" value="CAH0476334.1"/>
    <property type="molecule type" value="Genomic_DNA"/>
</dbReference>
<evidence type="ECO:0000313" key="6">
    <source>
        <dbReference type="Proteomes" id="UP001160483"/>
    </source>
</evidence>
<dbReference type="AlphaFoldDB" id="A0AAU9KVU4"/>
<dbReference type="PANTHER" id="PTHR22775">
    <property type="entry name" value="SORTING NEXIN"/>
    <property type="match status" value="1"/>
</dbReference>
<dbReference type="Proteomes" id="UP001158986">
    <property type="component" value="Unassembled WGS sequence"/>
</dbReference>
<evidence type="ECO:0000313" key="4">
    <source>
        <dbReference type="EMBL" id="CAH0515058.1"/>
    </source>
</evidence>
<dbReference type="InterPro" id="IPR036871">
    <property type="entry name" value="PX_dom_sf"/>
</dbReference>
<dbReference type="Pfam" id="PF00787">
    <property type="entry name" value="PX"/>
    <property type="match status" value="1"/>
</dbReference>
<evidence type="ECO:0000313" key="3">
    <source>
        <dbReference type="EMBL" id="CAH0476334.1"/>
    </source>
</evidence>
<dbReference type="InterPro" id="IPR001683">
    <property type="entry name" value="PX_dom"/>
</dbReference>
<name>A0AAU9KVU4_9STRA</name>
<dbReference type="GO" id="GO:0035091">
    <property type="term" value="F:phosphatidylinositol binding"/>
    <property type="evidence" value="ECO:0007669"/>
    <property type="project" value="InterPro"/>
</dbReference>
<gene>
    <name evidence="4" type="ORF">PBS001_LOCUS1784</name>
    <name evidence="3" type="ORF">PBS003_LOCUS3118</name>
</gene>
<evidence type="ECO:0000256" key="1">
    <source>
        <dbReference type="SAM" id="MobiDB-lite"/>
    </source>
</evidence>
<dbReference type="PROSITE" id="PS50195">
    <property type="entry name" value="PX"/>
    <property type="match status" value="1"/>
</dbReference>
<dbReference type="Gene3D" id="3.30.1520.10">
    <property type="entry name" value="Phox-like domain"/>
    <property type="match status" value="1"/>
</dbReference>
<evidence type="ECO:0000259" key="2">
    <source>
        <dbReference type="PROSITE" id="PS50195"/>
    </source>
</evidence>
<dbReference type="CDD" id="cd06093">
    <property type="entry name" value="PX_domain"/>
    <property type="match status" value="1"/>
</dbReference>
<dbReference type="PANTHER" id="PTHR22775:SF3">
    <property type="entry name" value="SORTING NEXIN-13"/>
    <property type="match status" value="1"/>
</dbReference>
<feature type="compositionally biased region" description="Polar residues" evidence="1">
    <location>
        <begin position="272"/>
        <end position="295"/>
    </location>
</feature>
<reference evidence="3 5" key="1">
    <citation type="submission" date="2021-11" db="EMBL/GenBank/DDBJ databases">
        <authorList>
            <person name="Islam A."/>
            <person name="Islam S."/>
            <person name="Flora M.S."/>
            <person name="Rahman M."/>
            <person name="Ziaur R.M."/>
            <person name="Epstein J.H."/>
            <person name="Hassan M."/>
            <person name="Klassen M."/>
            <person name="Woodard K."/>
            <person name="Webb A."/>
            <person name="Webby R.J."/>
            <person name="El Zowalaty M.E."/>
        </authorList>
    </citation>
    <scope>NUCLEOTIDE SEQUENCE</scope>
    <source>
        <strain evidence="4">Pbs1</strain>
        <strain evidence="3">Pbs3</strain>
    </source>
</reference>
<feature type="domain" description="PX" evidence="2">
    <location>
        <begin position="14"/>
        <end position="148"/>
    </location>
</feature>
<feature type="compositionally biased region" description="Polar residues" evidence="1">
    <location>
        <begin position="232"/>
        <end position="248"/>
    </location>
</feature>
<evidence type="ECO:0000313" key="5">
    <source>
        <dbReference type="Proteomes" id="UP001158986"/>
    </source>
</evidence>
<comment type="caution">
    <text evidence="3">The sequence shown here is derived from an EMBL/GenBank/DDBJ whole genome shotgun (WGS) entry which is preliminary data.</text>
</comment>
<dbReference type="SUPFAM" id="SSF64268">
    <property type="entry name" value="PX domain"/>
    <property type="match status" value="1"/>
</dbReference>
<keyword evidence="5" id="KW-1185">Reference proteome</keyword>
<protein>
    <recommendedName>
        <fullName evidence="2">PX domain-containing protein</fullName>
    </recommendedName>
</protein>
<dbReference type="EMBL" id="CAKLCB010000099">
    <property type="protein sequence ID" value="CAH0515058.1"/>
    <property type="molecule type" value="Genomic_DNA"/>
</dbReference>
<dbReference type="Proteomes" id="UP001160483">
    <property type="component" value="Unassembled WGS sequence"/>
</dbReference>
<organism evidence="3 6">
    <name type="scientific">Peronospora belbahrii</name>
    <dbReference type="NCBI Taxonomy" id="622444"/>
    <lineage>
        <taxon>Eukaryota</taxon>
        <taxon>Sar</taxon>
        <taxon>Stramenopiles</taxon>
        <taxon>Oomycota</taxon>
        <taxon>Peronosporomycetes</taxon>
        <taxon>Peronosporales</taxon>
        <taxon>Peronosporaceae</taxon>
        <taxon>Peronospora</taxon>
    </lineage>
</organism>
<proteinExistence type="predicted"/>